<name>A0AAJ4XKC5_9BASI</name>
<proteinExistence type="predicted"/>
<gene>
    <name evidence="3" type="ORF">MEPE_02263</name>
</gene>
<comment type="caution">
    <text evidence="3">The sequence shown here is derived from an EMBL/GenBank/DDBJ whole genome shotgun (WGS) entry which is preliminary data.</text>
</comment>
<organism evidence="3 4">
    <name type="scientific">Melanopsichium pennsylvanicum</name>
    <dbReference type="NCBI Taxonomy" id="63383"/>
    <lineage>
        <taxon>Eukaryota</taxon>
        <taxon>Fungi</taxon>
        <taxon>Dikarya</taxon>
        <taxon>Basidiomycota</taxon>
        <taxon>Ustilaginomycotina</taxon>
        <taxon>Ustilaginomycetes</taxon>
        <taxon>Ustilaginales</taxon>
        <taxon>Ustilaginaceae</taxon>
        <taxon>Melanopsichium</taxon>
    </lineage>
</organism>
<accession>A0AAJ4XKC5</accession>
<feature type="compositionally biased region" description="Polar residues" evidence="1">
    <location>
        <begin position="310"/>
        <end position="321"/>
    </location>
</feature>
<dbReference type="AlphaFoldDB" id="A0AAJ4XKC5"/>
<sequence>MNTLPFAFRGLVAAIWLLFYLNTPLAANPTRLDVYDWPEEAMQLLESGQLQSLPQRFPRWTEKQADKFLANAMLSFVEDAKAALEGSRRPNLPLKLKTASARIRHRISTVGIEQETPLEVGNPGWFSLPLHDRNPQNPKDIRPLIFKIDDDHMVPSLDLIRFDSFNSRERRGFWLPTAIIRPTYDIARQRLIFHVVYEYPTSVIRYREQYRNSPELARETLKATLDKKKDLWLHKLEHRDRNLIYDTWSNAPGSDLFTSSKFFGTEQGVVGSSRPHGPTNQGAFEVSSDEEYIPTQDPTAAASTRTQTLAYDGGQASSSRSRAPHHEPPALFEYDVPNLYNRFTYQPSRARPPYMWPQGPNRFFHHPASAFQTPETQRSNRHPDVDLDLSLAPPQPWTDGPSLS</sequence>
<feature type="signal peptide" evidence="2">
    <location>
        <begin position="1"/>
        <end position="26"/>
    </location>
</feature>
<evidence type="ECO:0000256" key="1">
    <source>
        <dbReference type="SAM" id="MobiDB-lite"/>
    </source>
</evidence>
<evidence type="ECO:0000313" key="3">
    <source>
        <dbReference type="EMBL" id="SNX83556.1"/>
    </source>
</evidence>
<protein>
    <recommendedName>
        <fullName evidence="5">Effector family protein Eff1</fullName>
    </recommendedName>
</protein>
<dbReference type="Proteomes" id="UP001294444">
    <property type="component" value="Unassembled WGS sequence"/>
</dbReference>
<feature type="region of interest" description="Disordered" evidence="1">
    <location>
        <begin position="310"/>
        <end position="330"/>
    </location>
</feature>
<keyword evidence="2" id="KW-0732">Signal</keyword>
<evidence type="ECO:0008006" key="5">
    <source>
        <dbReference type="Google" id="ProtNLM"/>
    </source>
</evidence>
<dbReference type="EMBL" id="OAPG01000004">
    <property type="protein sequence ID" value="SNX83556.1"/>
    <property type="molecule type" value="Genomic_DNA"/>
</dbReference>
<evidence type="ECO:0000313" key="4">
    <source>
        <dbReference type="Proteomes" id="UP001294444"/>
    </source>
</evidence>
<feature type="region of interest" description="Disordered" evidence="1">
    <location>
        <begin position="372"/>
        <end position="404"/>
    </location>
</feature>
<reference evidence="3" key="1">
    <citation type="submission" date="2023-10" db="EMBL/GenBank/DDBJ databases">
        <authorList>
            <person name="Guldener U."/>
        </authorList>
    </citation>
    <scope>NUCLEOTIDE SEQUENCE</scope>
    <source>
        <strain evidence="3">Mp4</strain>
    </source>
</reference>
<keyword evidence="4" id="KW-1185">Reference proteome</keyword>
<evidence type="ECO:0000256" key="2">
    <source>
        <dbReference type="SAM" id="SignalP"/>
    </source>
</evidence>
<feature type="chain" id="PRO_5042545538" description="Effector family protein Eff1" evidence="2">
    <location>
        <begin position="27"/>
        <end position="404"/>
    </location>
</feature>